<name>A0A941I5A3_9BURK</name>
<dbReference type="PANTHER" id="PTHR33823">
    <property type="entry name" value="RNA POLYMERASE-BINDING TRANSCRIPTION FACTOR DKSA-RELATED"/>
    <property type="match status" value="1"/>
</dbReference>
<dbReference type="Gene3D" id="1.20.120.910">
    <property type="entry name" value="DksA, coiled-coil domain"/>
    <property type="match status" value="1"/>
</dbReference>
<organism evidence="6 7">
    <name type="scientific">Undibacterium luofuense</name>
    <dbReference type="NCBI Taxonomy" id="2828733"/>
    <lineage>
        <taxon>Bacteria</taxon>
        <taxon>Pseudomonadati</taxon>
        <taxon>Pseudomonadota</taxon>
        <taxon>Betaproteobacteria</taxon>
        <taxon>Burkholderiales</taxon>
        <taxon>Oxalobacteraceae</taxon>
        <taxon>Undibacterium</taxon>
    </lineage>
</organism>
<evidence type="ECO:0000256" key="1">
    <source>
        <dbReference type="ARBA" id="ARBA00022723"/>
    </source>
</evidence>
<evidence type="ECO:0000256" key="4">
    <source>
        <dbReference type="PROSITE-ProRule" id="PRU00510"/>
    </source>
</evidence>
<feature type="zinc finger region" description="dksA C4-type" evidence="4">
    <location>
        <begin position="81"/>
        <end position="105"/>
    </location>
</feature>
<dbReference type="RefSeq" id="WP_212687878.1">
    <property type="nucleotide sequence ID" value="NZ_CAXBSD010000181.1"/>
</dbReference>
<gene>
    <name evidence="6" type="ORF">KDM89_10505</name>
</gene>
<dbReference type="SUPFAM" id="SSF57716">
    <property type="entry name" value="Glucocorticoid receptor-like (DNA-binding domain)"/>
    <property type="match status" value="1"/>
</dbReference>
<dbReference type="PROSITE" id="PS51128">
    <property type="entry name" value="ZF_DKSA_2"/>
    <property type="match status" value="1"/>
</dbReference>
<proteinExistence type="predicted"/>
<accession>A0A941I5A3</accession>
<feature type="domain" description="Zinc finger DksA/TraR C4-type" evidence="5">
    <location>
        <begin position="80"/>
        <end position="110"/>
    </location>
</feature>
<evidence type="ECO:0000259" key="5">
    <source>
        <dbReference type="Pfam" id="PF01258"/>
    </source>
</evidence>
<keyword evidence="1" id="KW-0479">Metal-binding</keyword>
<protein>
    <submittedName>
        <fullName evidence="6">TraR/DksA family transcriptional regulator</fullName>
    </submittedName>
</protein>
<dbReference type="Pfam" id="PF01258">
    <property type="entry name" value="zf-dskA_traR"/>
    <property type="match status" value="1"/>
</dbReference>
<evidence type="ECO:0000313" key="6">
    <source>
        <dbReference type="EMBL" id="MBR7782577.1"/>
    </source>
</evidence>
<keyword evidence="3" id="KW-0862">Zinc</keyword>
<sequence length="124" mass="14259">MTLTSAQYDVLKQKLDAMKRRIQEELKHRDPAQFAHIEIGDASIDDTLQHEAMSQYLHQHAEWEAVQRASARMAENIADVCKECGETIPFARLEVEPTAERCIRCQGELEADDRRLHLNTHSSM</sequence>
<keyword evidence="2" id="KW-0863">Zinc-finger</keyword>
<reference evidence="6" key="1">
    <citation type="submission" date="2021-04" db="EMBL/GenBank/DDBJ databases">
        <title>novel species isolated from subtropical streams in China.</title>
        <authorList>
            <person name="Lu H."/>
        </authorList>
    </citation>
    <scope>NUCLEOTIDE SEQUENCE</scope>
    <source>
        <strain evidence="6">LFS511W</strain>
    </source>
</reference>
<dbReference type="GO" id="GO:0008270">
    <property type="term" value="F:zinc ion binding"/>
    <property type="evidence" value="ECO:0007669"/>
    <property type="project" value="UniProtKB-KW"/>
</dbReference>
<dbReference type="AlphaFoldDB" id="A0A941I5A3"/>
<dbReference type="Proteomes" id="UP000680067">
    <property type="component" value="Unassembled WGS sequence"/>
</dbReference>
<evidence type="ECO:0000256" key="3">
    <source>
        <dbReference type="ARBA" id="ARBA00022833"/>
    </source>
</evidence>
<evidence type="ECO:0000256" key="2">
    <source>
        <dbReference type="ARBA" id="ARBA00022771"/>
    </source>
</evidence>
<comment type="caution">
    <text evidence="6">The sequence shown here is derived from an EMBL/GenBank/DDBJ whole genome shotgun (WGS) entry which is preliminary data.</text>
</comment>
<dbReference type="PANTHER" id="PTHR33823:SF4">
    <property type="entry name" value="GENERAL STRESS PROTEIN 16O"/>
    <property type="match status" value="1"/>
</dbReference>
<dbReference type="EMBL" id="JAGSPN010000006">
    <property type="protein sequence ID" value="MBR7782577.1"/>
    <property type="molecule type" value="Genomic_DNA"/>
</dbReference>
<keyword evidence="7" id="KW-1185">Reference proteome</keyword>
<dbReference type="InterPro" id="IPR000962">
    <property type="entry name" value="Znf_DskA_TraR"/>
</dbReference>
<evidence type="ECO:0000313" key="7">
    <source>
        <dbReference type="Proteomes" id="UP000680067"/>
    </source>
</evidence>